<proteinExistence type="predicted"/>
<organism evidence="2">
    <name type="scientific">Moorella thermoacetica Y72</name>
    <dbReference type="NCBI Taxonomy" id="1325331"/>
    <lineage>
        <taxon>Bacteria</taxon>
        <taxon>Bacillati</taxon>
        <taxon>Bacillota</taxon>
        <taxon>Clostridia</taxon>
        <taxon>Neomoorellales</taxon>
        <taxon>Neomoorellaceae</taxon>
        <taxon>Neomoorella</taxon>
    </lineage>
</organism>
<dbReference type="AlphaFoldDB" id="A0A0S6UDZ6"/>
<reference evidence="2" key="1">
    <citation type="journal article" date="2014" name="Gene">
        <title>Genome-guided analysis of transformation efficiency and carbon dioxide assimilation by Moorella thermoacetica Y72.</title>
        <authorList>
            <person name="Tsukahara K."/>
            <person name="Kita A."/>
            <person name="Nakashimada Y."/>
            <person name="Hoshino T."/>
            <person name="Murakami K."/>
        </authorList>
    </citation>
    <scope>NUCLEOTIDE SEQUENCE [LARGE SCALE GENOMIC DNA]</scope>
    <source>
        <strain evidence="2">Y72</strain>
    </source>
</reference>
<sequence>MAGLEKTDLVEMLMQLLGPQQQQTLSFNELAGLVGLIDLLGILNLLNGNVSVPARAGNAIQEALNAVLGQAGSGNLKPPGELAGLLGKNPALLTSLMNLLMSARESKAAREKEAGEENTPTEEEQPQYHSRSSRFRNS</sequence>
<gene>
    <name evidence="2" type="ORF">MTY_1308</name>
</gene>
<feature type="region of interest" description="Disordered" evidence="1">
    <location>
        <begin position="104"/>
        <end position="138"/>
    </location>
</feature>
<dbReference type="EMBL" id="DF238840">
    <property type="protein sequence ID" value="GAF25971.1"/>
    <property type="molecule type" value="Genomic_DNA"/>
</dbReference>
<evidence type="ECO:0000313" key="2">
    <source>
        <dbReference type="EMBL" id="GAF25971.1"/>
    </source>
</evidence>
<dbReference type="Proteomes" id="UP000063718">
    <property type="component" value="Unassembled WGS sequence"/>
</dbReference>
<name>A0A0S6UDZ6_NEOTH</name>
<feature type="compositionally biased region" description="Acidic residues" evidence="1">
    <location>
        <begin position="116"/>
        <end position="125"/>
    </location>
</feature>
<accession>A0A0S6UDZ6</accession>
<feature type="compositionally biased region" description="Basic and acidic residues" evidence="1">
    <location>
        <begin position="104"/>
        <end position="115"/>
    </location>
</feature>
<evidence type="ECO:0000256" key="1">
    <source>
        <dbReference type="SAM" id="MobiDB-lite"/>
    </source>
</evidence>
<protein>
    <submittedName>
        <fullName evidence="2">ABC-type uncharacterized transport systems, ATPase components</fullName>
    </submittedName>
</protein>